<dbReference type="Proteomes" id="UP000799772">
    <property type="component" value="Unassembled WGS sequence"/>
</dbReference>
<name>A0A9P4M156_9PEZI</name>
<dbReference type="AlphaFoldDB" id="A0A9P4M156"/>
<proteinExistence type="predicted"/>
<comment type="caution">
    <text evidence="1">The sequence shown here is derived from an EMBL/GenBank/DDBJ whole genome shotgun (WGS) entry which is preliminary data.</text>
</comment>
<protein>
    <submittedName>
        <fullName evidence="1">Uncharacterized protein</fullName>
    </submittedName>
</protein>
<keyword evidence="2" id="KW-1185">Reference proteome</keyword>
<evidence type="ECO:0000313" key="2">
    <source>
        <dbReference type="Proteomes" id="UP000799772"/>
    </source>
</evidence>
<accession>A0A9P4M156</accession>
<sequence>MDVDMKRKVEFLNLPEYPELSSTRVTPTITRRSVGGLEDTYNEWKMWNKDATVTIEEFRSIANWLGRKDDVHEAFDVRFVPRIINVAPLNIAEMDTSEITPADAFVTFLYHTNPQGLRYFLDHWFDLDQFDLRFRETTGPGNRAFLITTTEIDNRKRLSIRKVMSEHVTATLDTDKLCEDFAMYFEILEGGQWKMDQIHFLNSLGRRLKHCYDTGLVKAVSYEHPDTEREIGRIDEAMLDQNLRQSSRIATDMLVEMLWGRDDGHLNLAASHNHGLAQESWS</sequence>
<evidence type="ECO:0000313" key="1">
    <source>
        <dbReference type="EMBL" id="KAF2093040.1"/>
    </source>
</evidence>
<organism evidence="1 2">
    <name type="scientific">Rhizodiscina lignyota</name>
    <dbReference type="NCBI Taxonomy" id="1504668"/>
    <lineage>
        <taxon>Eukaryota</taxon>
        <taxon>Fungi</taxon>
        <taxon>Dikarya</taxon>
        <taxon>Ascomycota</taxon>
        <taxon>Pezizomycotina</taxon>
        <taxon>Dothideomycetes</taxon>
        <taxon>Pleosporomycetidae</taxon>
        <taxon>Aulographales</taxon>
        <taxon>Rhizodiscinaceae</taxon>
        <taxon>Rhizodiscina</taxon>
    </lineage>
</organism>
<dbReference type="EMBL" id="ML978140">
    <property type="protein sequence ID" value="KAF2093040.1"/>
    <property type="molecule type" value="Genomic_DNA"/>
</dbReference>
<gene>
    <name evidence="1" type="ORF">NA57DRAFT_61895</name>
</gene>
<reference evidence="1" key="1">
    <citation type="journal article" date="2020" name="Stud. Mycol.">
        <title>101 Dothideomycetes genomes: a test case for predicting lifestyles and emergence of pathogens.</title>
        <authorList>
            <person name="Haridas S."/>
            <person name="Albert R."/>
            <person name="Binder M."/>
            <person name="Bloem J."/>
            <person name="Labutti K."/>
            <person name="Salamov A."/>
            <person name="Andreopoulos B."/>
            <person name="Baker S."/>
            <person name="Barry K."/>
            <person name="Bills G."/>
            <person name="Bluhm B."/>
            <person name="Cannon C."/>
            <person name="Castanera R."/>
            <person name="Culley D."/>
            <person name="Daum C."/>
            <person name="Ezra D."/>
            <person name="Gonzalez J."/>
            <person name="Henrissat B."/>
            <person name="Kuo A."/>
            <person name="Liang C."/>
            <person name="Lipzen A."/>
            <person name="Lutzoni F."/>
            <person name="Magnuson J."/>
            <person name="Mondo S."/>
            <person name="Nolan M."/>
            <person name="Ohm R."/>
            <person name="Pangilinan J."/>
            <person name="Park H.-J."/>
            <person name="Ramirez L."/>
            <person name="Alfaro M."/>
            <person name="Sun H."/>
            <person name="Tritt A."/>
            <person name="Yoshinaga Y."/>
            <person name="Zwiers L.-H."/>
            <person name="Turgeon B."/>
            <person name="Goodwin S."/>
            <person name="Spatafora J."/>
            <person name="Crous P."/>
            <person name="Grigoriev I."/>
        </authorList>
    </citation>
    <scope>NUCLEOTIDE SEQUENCE</scope>
    <source>
        <strain evidence="1">CBS 133067</strain>
    </source>
</reference>